<dbReference type="Proteomes" id="UP001595829">
    <property type="component" value="Unassembled WGS sequence"/>
</dbReference>
<evidence type="ECO:0000259" key="1">
    <source>
        <dbReference type="Pfam" id="PF21806"/>
    </source>
</evidence>
<dbReference type="Pfam" id="PF21806">
    <property type="entry name" value="DUF6879"/>
    <property type="match status" value="1"/>
</dbReference>
<dbReference type="InterPro" id="IPR049244">
    <property type="entry name" value="DUF6879"/>
</dbReference>
<organism evidence="2 3">
    <name type="scientific">Streptomyces coeruleoprunus</name>
    <dbReference type="NCBI Taxonomy" id="285563"/>
    <lineage>
        <taxon>Bacteria</taxon>
        <taxon>Bacillati</taxon>
        <taxon>Actinomycetota</taxon>
        <taxon>Actinomycetes</taxon>
        <taxon>Kitasatosporales</taxon>
        <taxon>Streptomycetaceae</taxon>
        <taxon>Streptomyces</taxon>
    </lineage>
</organism>
<reference evidence="3" key="1">
    <citation type="journal article" date="2019" name="Int. J. Syst. Evol. Microbiol.">
        <title>The Global Catalogue of Microorganisms (GCM) 10K type strain sequencing project: providing services to taxonomists for standard genome sequencing and annotation.</title>
        <authorList>
            <consortium name="The Broad Institute Genomics Platform"/>
            <consortium name="The Broad Institute Genome Sequencing Center for Infectious Disease"/>
            <person name="Wu L."/>
            <person name="Ma J."/>
        </authorList>
    </citation>
    <scope>NUCLEOTIDE SEQUENCE [LARGE SCALE GENOMIC DNA]</scope>
    <source>
        <strain evidence="3">CGMCC 4.1648</strain>
    </source>
</reference>
<comment type="caution">
    <text evidence="2">The sequence shown here is derived from an EMBL/GenBank/DDBJ whole genome shotgun (WGS) entry which is preliminary data.</text>
</comment>
<gene>
    <name evidence="2" type="ORF">ACFPM3_12045</name>
</gene>
<sequence length="173" mass="19694">MTPKSLGELFDSFEREAFRLEVRADYSGSGSVDAYHAFLSGQPQPDDYNEDWISELRAHTESGRRIYRVHVLSRPLTPYLRFELGWGYRKNATGGEEFFILDTTGKPNPLDGVEDFWLFDEQTVVVMHYDGAGVVTGRETLPGGRAHEYVGLRDLALAHAEPFPQWWEKHGGE</sequence>
<proteinExistence type="predicted"/>
<evidence type="ECO:0000313" key="2">
    <source>
        <dbReference type="EMBL" id="MFC5022863.1"/>
    </source>
</evidence>
<dbReference type="EMBL" id="JBHSJD010000007">
    <property type="protein sequence ID" value="MFC5022863.1"/>
    <property type="molecule type" value="Genomic_DNA"/>
</dbReference>
<dbReference type="RefSeq" id="WP_345690463.1">
    <property type="nucleotide sequence ID" value="NZ_BAABIT010000001.1"/>
</dbReference>
<evidence type="ECO:0000313" key="3">
    <source>
        <dbReference type="Proteomes" id="UP001595829"/>
    </source>
</evidence>
<name>A0ABV9XDY7_9ACTN</name>
<accession>A0ABV9XDY7</accession>
<feature type="domain" description="DUF6879" evidence="1">
    <location>
        <begin position="6"/>
        <end position="167"/>
    </location>
</feature>
<protein>
    <submittedName>
        <fullName evidence="2">DUF6879 family protein</fullName>
    </submittedName>
</protein>
<keyword evidence="3" id="KW-1185">Reference proteome</keyword>